<feature type="compositionally biased region" description="Basic and acidic residues" evidence="2">
    <location>
        <begin position="166"/>
        <end position="177"/>
    </location>
</feature>
<dbReference type="AlphaFoldDB" id="A0AA39HCG9"/>
<organism evidence="4 5">
    <name type="scientific">Steinernema hermaphroditum</name>
    <dbReference type="NCBI Taxonomy" id="289476"/>
    <lineage>
        <taxon>Eukaryota</taxon>
        <taxon>Metazoa</taxon>
        <taxon>Ecdysozoa</taxon>
        <taxon>Nematoda</taxon>
        <taxon>Chromadorea</taxon>
        <taxon>Rhabditida</taxon>
        <taxon>Tylenchina</taxon>
        <taxon>Panagrolaimomorpha</taxon>
        <taxon>Strongyloidoidea</taxon>
        <taxon>Steinernematidae</taxon>
        <taxon>Steinernema</taxon>
    </lineage>
</organism>
<name>A0AA39HCG9_9BILA</name>
<sequence length="481" mass="56085">MSYDRRRSGGAYQPHHRYKRVNEQDVPESRHTVFIRGLPASVTKEELQSFMEDRIGPMTYDMFKTKNDGREQRIVAACRFEDKNHAKECFDRYHSDGKILDHKVEVTWFRDIRRYLQQYGEPRNNGFNRNYNDRDRRNRYDDYSRERRRQSRSFSRSRSASRSRSRSRDYRSRSRSDSRHRRTASLSPAERSPQPSALVNTFAKKVEEELPRSIDSNDEINPVEPKGDYISPKREESFIENGSRPISSDAVDDAAPVEHEDEEHRHRKKSKKDKKKKKSKRSRSSSVEEEDSKRRRKMKDENDADILSKPHAYMESPRSEVPAQITPDLSTPKPEENSLLKQKASQILSSLDDLVGEQLFTASIQEHRRFLLESTIYNPSQEEKKKKKLTCGGKEQEQRMREAKANLLSPLLKARFNKKVKEIIQDCKEDMQSVASVTSMLIEADPDLHDGAKAAMRDVFVKMEEKGIQQIGGLVDELLSI</sequence>
<dbReference type="InterPro" id="IPR000504">
    <property type="entry name" value="RRM_dom"/>
</dbReference>
<dbReference type="GO" id="GO:0003723">
    <property type="term" value="F:RNA binding"/>
    <property type="evidence" value="ECO:0007669"/>
    <property type="project" value="UniProtKB-UniRule"/>
</dbReference>
<evidence type="ECO:0000256" key="1">
    <source>
        <dbReference type="PROSITE-ProRule" id="PRU00176"/>
    </source>
</evidence>
<dbReference type="EMBL" id="JAUCMV010000004">
    <property type="protein sequence ID" value="KAK0403315.1"/>
    <property type="molecule type" value="Genomic_DNA"/>
</dbReference>
<dbReference type="PROSITE" id="PS50102">
    <property type="entry name" value="RRM"/>
    <property type="match status" value="1"/>
</dbReference>
<keyword evidence="5" id="KW-1185">Reference proteome</keyword>
<proteinExistence type="predicted"/>
<dbReference type="Gene3D" id="3.30.70.330">
    <property type="match status" value="1"/>
</dbReference>
<accession>A0AA39HCG9</accession>
<feature type="compositionally biased region" description="Basic and acidic residues" evidence="2">
    <location>
        <begin position="131"/>
        <end position="145"/>
    </location>
</feature>
<keyword evidence="1" id="KW-0694">RNA-binding</keyword>
<dbReference type="InterPro" id="IPR012677">
    <property type="entry name" value="Nucleotide-bd_a/b_plait_sf"/>
</dbReference>
<evidence type="ECO:0000313" key="5">
    <source>
        <dbReference type="Proteomes" id="UP001175271"/>
    </source>
</evidence>
<evidence type="ECO:0000256" key="2">
    <source>
        <dbReference type="SAM" id="MobiDB-lite"/>
    </source>
</evidence>
<reference evidence="4" key="1">
    <citation type="submission" date="2023-06" db="EMBL/GenBank/DDBJ databases">
        <title>Genomic analysis of the entomopathogenic nematode Steinernema hermaphroditum.</title>
        <authorList>
            <person name="Schwarz E.M."/>
            <person name="Heppert J.K."/>
            <person name="Baniya A."/>
            <person name="Schwartz H.T."/>
            <person name="Tan C.-H."/>
            <person name="Antoshechkin I."/>
            <person name="Sternberg P.W."/>
            <person name="Goodrich-Blair H."/>
            <person name="Dillman A.R."/>
        </authorList>
    </citation>
    <scope>NUCLEOTIDE SEQUENCE</scope>
    <source>
        <strain evidence="4">PS9179</strain>
        <tissue evidence="4">Whole animal</tissue>
    </source>
</reference>
<feature type="region of interest" description="Disordered" evidence="2">
    <location>
        <begin position="121"/>
        <end position="337"/>
    </location>
</feature>
<protein>
    <recommendedName>
        <fullName evidence="3">RRM domain-containing protein</fullName>
    </recommendedName>
</protein>
<feature type="compositionally biased region" description="Basic residues" evidence="2">
    <location>
        <begin position="265"/>
        <end position="283"/>
    </location>
</feature>
<dbReference type="Proteomes" id="UP001175271">
    <property type="component" value="Unassembled WGS sequence"/>
</dbReference>
<dbReference type="SUPFAM" id="SSF54928">
    <property type="entry name" value="RNA-binding domain, RBD"/>
    <property type="match status" value="1"/>
</dbReference>
<comment type="caution">
    <text evidence="4">The sequence shown here is derived from an EMBL/GenBank/DDBJ whole genome shotgun (WGS) entry which is preliminary data.</text>
</comment>
<feature type="compositionally biased region" description="Basic and acidic residues" evidence="2">
    <location>
        <begin position="225"/>
        <end position="237"/>
    </location>
</feature>
<gene>
    <name evidence="4" type="ORF">QR680_016854</name>
</gene>
<evidence type="ECO:0000313" key="4">
    <source>
        <dbReference type="EMBL" id="KAK0403315.1"/>
    </source>
</evidence>
<feature type="domain" description="RRM" evidence="3">
    <location>
        <begin position="31"/>
        <end position="111"/>
    </location>
</feature>
<evidence type="ECO:0000259" key="3">
    <source>
        <dbReference type="PROSITE" id="PS50102"/>
    </source>
</evidence>
<dbReference type="InterPro" id="IPR035979">
    <property type="entry name" value="RBD_domain_sf"/>
</dbReference>
<dbReference type="Pfam" id="PF00076">
    <property type="entry name" value="RRM_1"/>
    <property type="match status" value="1"/>
</dbReference>